<dbReference type="Pfam" id="PF00652">
    <property type="entry name" value="Ricin_B_lectin"/>
    <property type="match status" value="1"/>
</dbReference>
<dbReference type="Proteomes" id="UP001205603">
    <property type="component" value="Unassembled WGS sequence"/>
</dbReference>
<evidence type="ECO:0000256" key="6">
    <source>
        <dbReference type="ARBA" id="ARBA00022801"/>
    </source>
</evidence>
<name>A0ABT1MDF8_9BACT</name>
<dbReference type="SMART" id="SM01038">
    <property type="entry name" value="Bgal_small_N"/>
    <property type="match status" value="1"/>
</dbReference>
<evidence type="ECO:0000259" key="13">
    <source>
        <dbReference type="SMART" id="SM01038"/>
    </source>
</evidence>
<organism evidence="14 15">
    <name type="scientific">Coprobacter tertius</name>
    <dbReference type="NCBI Taxonomy" id="2944915"/>
    <lineage>
        <taxon>Bacteria</taxon>
        <taxon>Pseudomonadati</taxon>
        <taxon>Bacteroidota</taxon>
        <taxon>Bacteroidia</taxon>
        <taxon>Bacteroidales</taxon>
        <taxon>Barnesiellaceae</taxon>
        <taxon>Coprobacter</taxon>
    </lineage>
</organism>
<dbReference type="InterPro" id="IPR036156">
    <property type="entry name" value="Beta-gal/glucu_dom_sf"/>
</dbReference>
<accession>A0ABT1MDF8</accession>
<evidence type="ECO:0000259" key="12">
    <source>
        <dbReference type="SMART" id="SM00458"/>
    </source>
</evidence>
<keyword evidence="15" id="KW-1185">Reference proteome</keyword>
<evidence type="ECO:0000256" key="10">
    <source>
        <dbReference type="RuleBase" id="RU361154"/>
    </source>
</evidence>
<dbReference type="Gene3D" id="2.70.98.10">
    <property type="match status" value="1"/>
</dbReference>
<dbReference type="InterPro" id="IPR023230">
    <property type="entry name" value="Glyco_hydro_2_CS"/>
</dbReference>
<dbReference type="InterPro" id="IPR006103">
    <property type="entry name" value="Glyco_hydro_2_cat"/>
</dbReference>
<dbReference type="Pfam" id="PF02837">
    <property type="entry name" value="Glyco_hydro_2_N"/>
    <property type="match status" value="1"/>
</dbReference>
<dbReference type="Gene3D" id="3.20.20.80">
    <property type="entry name" value="Glycosidases"/>
    <property type="match status" value="1"/>
</dbReference>
<feature type="domain" description="Beta galactosidase small chain/" evidence="13">
    <location>
        <begin position="924"/>
        <end position="1194"/>
    </location>
</feature>
<dbReference type="SMART" id="SM00458">
    <property type="entry name" value="RICIN"/>
    <property type="match status" value="1"/>
</dbReference>
<feature type="chain" id="PRO_5046191583" description="Beta-galactosidase" evidence="11">
    <location>
        <begin position="27"/>
        <end position="1198"/>
    </location>
</feature>
<dbReference type="InterPro" id="IPR011013">
    <property type="entry name" value="Gal_mutarotase_sf_dom"/>
</dbReference>
<feature type="domain" description="Ricin B lectin" evidence="12">
    <location>
        <begin position="31"/>
        <end position="168"/>
    </location>
</feature>
<evidence type="ECO:0000256" key="2">
    <source>
        <dbReference type="ARBA" id="ARBA00001913"/>
    </source>
</evidence>
<dbReference type="SUPFAM" id="SSF74650">
    <property type="entry name" value="Galactose mutarotase-like"/>
    <property type="match status" value="1"/>
</dbReference>
<evidence type="ECO:0000256" key="11">
    <source>
        <dbReference type="SAM" id="SignalP"/>
    </source>
</evidence>
<dbReference type="InterPro" id="IPR006101">
    <property type="entry name" value="Glyco_hydro_2"/>
</dbReference>
<dbReference type="CDD" id="cd00161">
    <property type="entry name" value="beta-trefoil_Ricin-like"/>
    <property type="match status" value="1"/>
</dbReference>
<dbReference type="InterPro" id="IPR013783">
    <property type="entry name" value="Ig-like_fold"/>
</dbReference>
<dbReference type="Gene3D" id="2.60.40.10">
    <property type="entry name" value="Immunoglobulins"/>
    <property type="match status" value="2"/>
</dbReference>
<dbReference type="InterPro" id="IPR050347">
    <property type="entry name" value="Bact_Beta-galactosidase"/>
</dbReference>
<dbReference type="PROSITE" id="PS00608">
    <property type="entry name" value="GLYCOSYL_HYDROL_F2_2"/>
    <property type="match status" value="1"/>
</dbReference>
<dbReference type="InterPro" id="IPR014718">
    <property type="entry name" value="GH-type_carb-bd"/>
</dbReference>
<protein>
    <recommendedName>
        <fullName evidence="5 10">Beta-galactosidase</fullName>
        <ecNumber evidence="5 10">3.2.1.23</ecNumber>
    </recommendedName>
    <alternativeName>
        <fullName evidence="9 10">Lactase</fullName>
    </alternativeName>
</protein>
<feature type="signal peptide" evidence="11">
    <location>
        <begin position="1"/>
        <end position="26"/>
    </location>
</feature>
<dbReference type="PRINTS" id="PR00132">
    <property type="entry name" value="GLHYDRLASE2"/>
</dbReference>
<dbReference type="EC" id="3.2.1.23" evidence="5 10"/>
<dbReference type="PANTHER" id="PTHR46323">
    <property type="entry name" value="BETA-GALACTOSIDASE"/>
    <property type="match status" value="1"/>
</dbReference>
<dbReference type="InterPro" id="IPR008979">
    <property type="entry name" value="Galactose-bd-like_sf"/>
</dbReference>
<keyword evidence="6 10" id="KW-0378">Hydrolase</keyword>
<dbReference type="PROSITE" id="PS50231">
    <property type="entry name" value="RICIN_B_LECTIN"/>
    <property type="match status" value="1"/>
</dbReference>
<evidence type="ECO:0000256" key="9">
    <source>
        <dbReference type="ARBA" id="ARBA00032230"/>
    </source>
</evidence>
<reference evidence="14 15" key="1">
    <citation type="submission" date="2022-07" db="EMBL/GenBank/DDBJ databases">
        <title>Fecal culturing of patients with breast cancer.</title>
        <authorList>
            <person name="Teng N.M.Y."/>
            <person name="Kiu R."/>
            <person name="Evans R."/>
            <person name="Baker D.J."/>
            <person name="Zenner C."/>
            <person name="Robinson S.D."/>
            <person name="Hall L.J."/>
        </authorList>
    </citation>
    <scope>NUCLEOTIDE SEQUENCE [LARGE SCALE GENOMIC DNA]</scope>
    <source>
        <strain evidence="14 15">LH1063</strain>
    </source>
</reference>
<dbReference type="Pfam" id="PF02836">
    <property type="entry name" value="Glyco_hydro_2_C"/>
    <property type="match status" value="1"/>
</dbReference>
<dbReference type="SUPFAM" id="SSF49785">
    <property type="entry name" value="Galactose-binding domain-like"/>
    <property type="match status" value="1"/>
</dbReference>
<dbReference type="InterPro" id="IPR032312">
    <property type="entry name" value="LacZ_4"/>
</dbReference>
<dbReference type="InterPro" id="IPR004199">
    <property type="entry name" value="B-gal_small/dom_5"/>
</dbReference>
<evidence type="ECO:0000313" key="14">
    <source>
        <dbReference type="EMBL" id="MCP9610670.1"/>
    </source>
</evidence>
<dbReference type="InterPro" id="IPR006102">
    <property type="entry name" value="Ig-like_GH2"/>
</dbReference>
<dbReference type="Pfam" id="PF16353">
    <property type="entry name" value="LacZ_4"/>
    <property type="match status" value="1"/>
</dbReference>
<evidence type="ECO:0000256" key="1">
    <source>
        <dbReference type="ARBA" id="ARBA00001412"/>
    </source>
</evidence>
<dbReference type="InterPro" id="IPR035992">
    <property type="entry name" value="Ricin_B-like_lectins"/>
</dbReference>
<dbReference type="Pfam" id="PF02929">
    <property type="entry name" value="Bgal_small_N"/>
    <property type="match status" value="1"/>
</dbReference>
<dbReference type="PANTHER" id="PTHR46323:SF2">
    <property type="entry name" value="BETA-GALACTOSIDASE"/>
    <property type="match status" value="1"/>
</dbReference>
<evidence type="ECO:0000256" key="3">
    <source>
        <dbReference type="ARBA" id="ARBA00007401"/>
    </source>
</evidence>
<comment type="cofactor">
    <cofactor evidence="2">
        <name>Ca(2+)</name>
        <dbReference type="ChEBI" id="CHEBI:29108"/>
    </cofactor>
</comment>
<dbReference type="SUPFAM" id="SSF51445">
    <property type="entry name" value="(Trans)glycosidases"/>
    <property type="match status" value="1"/>
</dbReference>
<dbReference type="Gene3D" id="2.80.10.50">
    <property type="match status" value="1"/>
</dbReference>
<sequence length="1198" mass="137218">MTRILYRTMSCFVILMAMNFCQAVYAQSIDTKVLYEIVNVNGLVLDNQSNLDNNSNIFIATRVPKKTSQVWALVHLDNGCYQIVSPLSGKALDNGNHGQNVGRVIQWDAQQNNGNQQWTLTPVGKDTYTFTSKSSNMNLGSPDEGAVGETVFQLKPDASNRLQHWKLVKSNLKVEFDALKTTSENDWENEAIFAINKEPGHTTYVPFPSVQALKNDPSYQKPWIRNQSSRYQLLNGNWKFNWVKQPSERPVNFYKPSYDVSAWDELPVPSNWEMHGYGTPIYTNITYPFRNNPPFIQTQKGYTNEKEPNPVGSYRRNFEIPADWSGDEIFLHFDGVYSAMYVWVNGKKVGYSQGANNDAEFNITPYVKKGKNVLAVEVYRWSDGSYIEDQDMFRLSGIHRDVYVYATPKLHLRDYYITSGFNEDLSKAEMNVRFNVKNYGKKKSDVAVAQLTLLDADGKQVALINEKIDPLAKGKEAVENASVTIKNPKLWTAETPYLYTAIVELLDKDGKTLEAFQTMYGFRKIEIKNNRVYINNEQVFFKGANRHDIHPQLGKAVPVESMIEDILLFKRYNLNTIRTSHYPNDAKMYALYDYYGLYVMDEADLECHGNNSISEKESWIPAYVDRMVRVIERDKNHPSVIFWSMGNESGNGNNFKAVYKAARALDSRPIHYEGFNEIADMDSRMYPSVDFMIKEDRNGHQKPYFLCEYAHAMGNAIGNLAEYWDYIENKSERMIGGCIWDWVDQGICKYDEKKNRYYFGSDFGDKPNDFDFCCNGIVTPDRQITPKLLEVKKVYQYIKFKPEDIAAGKIKIINKYDFLNLDQFDLYWTLQKDGKVINDGSMPLGNVAPNGEVTVTIPYTKDIQPGSEYFVNLGILLNSDCVWAEAGHVVATEQFAITPRVEVPAWVNASSDTLKTSLSGDVLDFKSPHFYVAFDTKDGKMVSLRYNGTEMIYDKTGFGYNWYRSISNERNDFGNWSTHLDCTVFDWKISEDKRSATVNTSFVVNIDRPERPITEKYSVTYVINSDGTIDVKGSFPTSAKFALPRIGLQVSLNPTLEQVEWYGRGPIENYWDRKDAAYVGIYKNTVTGMEESYVRSQSMGNREDVRWLELTNQKGEGIKITSLDNLRFTALHFTDPQLWDIVHGHDRDAVRRAEVVLTLDCIQRGLGNASCGPRQLPKYLIKSNSLYEYSFRITPVNP</sequence>
<evidence type="ECO:0000256" key="8">
    <source>
        <dbReference type="ARBA" id="ARBA00023295"/>
    </source>
</evidence>
<dbReference type="Pfam" id="PF00703">
    <property type="entry name" value="Glyco_hydro_2"/>
    <property type="match status" value="1"/>
</dbReference>
<dbReference type="Gene3D" id="2.60.120.260">
    <property type="entry name" value="Galactose-binding domain-like"/>
    <property type="match status" value="1"/>
</dbReference>
<dbReference type="PROSITE" id="PS00719">
    <property type="entry name" value="GLYCOSYL_HYDROL_F2_1"/>
    <property type="match status" value="1"/>
</dbReference>
<comment type="subunit">
    <text evidence="4">Monomer.</text>
</comment>
<dbReference type="InterPro" id="IPR017853">
    <property type="entry name" value="GH"/>
</dbReference>
<evidence type="ECO:0000256" key="5">
    <source>
        <dbReference type="ARBA" id="ARBA00012756"/>
    </source>
</evidence>
<dbReference type="SUPFAM" id="SSF49303">
    <property type="entry name" value="beta-Galactosidase/glucuronidase domain"/>
    <property type="match status" value="2"/>
</dbReference>
<evidence type="ECO:0000256" key="4">
    <source>
        <dbReference type="ARBA" id="ARBA00011245"/>
    </source>
</evidence>
<keyword evidence="7" id="KW-0106">Calcium</keyword>
<dbReference type="InterPro" id="IPR000772">
    <property type="entry name" value="Ricin_B_lectin"/>
</dbReference>
<comment type="similarity">
    <text evidence="3 10">Belongs to the glycosyl hydrolase 2 family.</text>
</comment>
<dbReference type="EMBL" id="JANDHW010000001">
    <property type="protein sequence ID" value="MCP9610670.1"/>
    <property type="molecule type" value="Genomic_DNA"/>
</dbReference>
<dbReference type="SUPFAM" id="SSF50370">
    <property type="entry name" value="Ricin B-like lectins"/>
    <property type="match status" value="1"/>
</dbReference>
<dbReference type="InterPro" id="IPR006104">
    <property type="entry name" value="Glyco_hydro_2_N"/>
</dbReference>
<gene>
    <name evidence="14" type="ORF">NMU02_00995</name>
</gene>
<keyword evidence="11" id="KW-0732">Signal</keyword>
<evidence type="ECO:0000313" key="15">
    <source>
        <dbReference type="Proteomes" id="UP001205603"/>
    </source>
</evidence>
<comment type="caution">
    <text evidence="14">The sequence shown here is derived from an EMBL/GenBank/DDBJ whole genome shotgun (WGS) entry which is preliminary data.</text>
</comment>
<evidence type="ECO:0000256" key="7">
    <source>
        <dbReference type="ARBA" id="ARBA00022837"/>
    </source>
</evidence>
<proteinExistence type="inferred from homology"/>
<comment type="catalytic activity">
    <reaction evidence="1 10">
        <text>Hydrolysis of terminal non-reducing beta-D-galactose residues in beta-D-galactosides.</text>
        <dbReference type="EC" id="3.2.1.23"/>
    </reaction>
</comment>
<dbReference type="InterPro" id="IPR023232">
    <property type="entry name" value="Glyco_hydro_2_AS"/>
</dbReference>
<keyword evidence="8 10" id="KW-0326">Glycosidase</keyword>